<feature type="compositionally biased region" description="Polar residues" evidence="1">
    <location>
        <begin position="156"/>
        <end position="166"/>
    </location>
</feature>
<gene>
    <name evidence="2" type="ORF">A1O3_10288</name>
</gene>
<feature type="compositionally biased region" description="Polar residues" evidence="1">
    <location>
        <begin position="83"/>
        <end position="102"/>
    </location>
</feature>
<accession>W9XIF1</accession>
<keyword evidence="3" id="KW-1185">Reference proteome</keyword>
<dbReference type="HOGENOM" id="CLU_441438_0_0_1"/>
<feature type="region of interest" description="Disordered" evidence="1">
    <location>
        <begin position="137"/>
        <end position="225"/>
    </location>
</feature>
<feature type="compositionally biased region" description="Low complexity" evidence="1">
    <location>
        <begin position="23"/>
        <end position="33"/>
    </location>
</feature>
<comment type="caution">
    <text evidence="2">The sequence shown here is derived from an EMBL/GenBank/DDBJ whole genome shotgun (WGS) entry which is preliminary data.</text>
</comment>
<name>W9XIF1_9EURO</name>
<feature type="region of interest" description="Disordered" evidence="1">
    <location>
        <begin position="256"/>
        <end position="344"/>
    </location>
</feature>
<feature type="compositionally biased region" description="Basic residues" evidence="1">
    <location>
        <begin position="1"/>
        <end position="10"/>
    </location>
</feature>
<reference evidence="2 3" key="1">
    <citation type="submission" date="2013-03" db="EMBL/GenBank/DDBJ databases">
        <title>The Genome Sequence of Capronia epimyces CBS 606.96.</title>
        <authorList>
            <consortium name="The Broad Institute Genomics Platform"/>
            <person name="Cuomo C."/>
            <person name="de Hoog S."/>
            <person name="Gorbushina A."/>
            <person name="Walker B."/>
            <person name="Young S.K."/>
            <person name="Zeng Q."/>
            <person name="Gargeya S."/>
            <person name="Fitzgerald M."/>
            <person name="Haas B."/>
            <person name="Abouelleil A."/>
            <person name="Allen A.W."/>
            <person name="Alvarado L."/>
            <person name="Arachchi H.M."/>
            <person name="Berlin A.M."/>
            <person name="Chapman S.B."/>
            <person name="Gainer-Dewar J."/>
            <person name="Goldberg J."/>
            <person name="Griggs A."/>
            <person name="Gujja S."/>
            <person name="Hansen M."/>
            <person name="Howarth C."/>
            <person name="Imamovic A."/>
            <person name="Ireland A."/>
            <person name="Larimer J."/>
            <person name="McCowan C."/>
            <person name="Murphy C."/>
            <person name="Pearson M."/>
            <person name="Poon T.W."/>
            <person name="Priest M."/>
            <person name="Roberts A."/>
            <person name="Saif S."/>
            <person name="Shea T."/>
            <person name="Sisk P."/>
            <person name="Sykes S."/>
            <person name="Wortman J."/>
            <person name="Nusbaum C."/>
            <person name="Birren B."/>
        </authorList>
    </citation>
    <scope>NUCLEOTIDE SEQUENCE [LARGE SCALE GENOMIC DNA]</scope>
    <source>
        <strain evidence="2 3">CBS 606.96</strain>
    </source>
</reference>
<feature type="region of interest" description="Disordered" evidence="1">
    <location>
        <begin position="360"/>
        <end position="418"/>
    </location>
</feature>
<dbReference type="Proteomes" id="UP000019478">
    <property type="component" value="Unassembled WGS sequence"/>
</dbReference>
<dbReference type="AlphaFoldDB" id="W9XIF1"/>
<organism evidence="2 3">
    <name type="scientific">Capronia epimyces CBS 606.96</name>
    <dbReference type="NCBI Taxonomy" id="1182542"/>
    <lineage>
        <taxon>Eukaryota</taxon>
        <taxon>Fungi</taxon>
        <taxon>Dikarya</taxon>
        <taxon>Ascomycota</taxon>
        <taxon>Pezizomycotina</taxon>
        <taxon>Eurotiomycetes</taxon>
        <taxon>Chaetothyriomycetidae</taxon>
        <taxon>Chaetothyriales</taxon>
        <taxon>Herpotrichiellaceae</taxon>
        <taxon>Capronia</taxon>
    </lineage>
</organism>
<dbReference type="OrthoDB" id="4148592at2759"/>
<dbReference type="RefSeq" id="XP_007738568.1">
    <property type="nucleotide sequence ID" value="XM_007740378.1"/>
</dbReference>
<evidence type="ECO:0000256" key="1">
    <source>
        <dbReference type="SAM" id="MobiDB-lite"/>
    </source>
</evidence>
<feature type="compositionally biased region" description="Low complexity" evidence="1">
    <location>
        <begin position="198"/>
        <end position="216"/>
    </location>
</feature>
<feature type="region of interest" description="Disordered" evidence="1">
    <location>
        <begin position="1"/>
        <end position="36"/>
    </location>
</feature>
<sequence>METPTGRKRPHSEMNEFCYSFDPSPTTPSTAATGTEQASGALQGAIHHGDGWTAKTNSTAMRSVVGRGIDDPFQSTSTSTSSHGCGSQLNHVNPVESMSSFESPAPAPARPQPDNAFTDADAEEFIRLITAAMAEDPTLNGDLDSDLSGDFGDSNPTGQINDQVAANGNDGQDSNSSSNAVVDSDASSAPGTIDSNFSSSSIPDNVNSSPPSGSVPIPNPTNNIFQRPSQTAAFETLNNAVNLPFQLETIDSQLETATRDGATPTKQPRRSKAGPSAHISGIPPSSPSVQASASATHPSSVKTLGSPFHPASAPSRLQRDVQTPIDLFETPPTTARNPCTRLMNGVEVSPTPVAVGRRASCQPAPRARPNSNRAIPLNAGQHRSPAHSVTATTGPKSLRNGDPTSPTLPPAKRARTTTLSSENIVVKIAASQNQNRRIYSVVPQYNLAELTSHFNQADIPSDHKWLTRMYGDPEPPPSKMAQMTGYEFPIPLVTGMLAPSVTLASLVAKSTNVNHQFRGRLTQLFNVKAQVKFRCRLAVSLSLMAIMSCGIRLRLLHSHSAKGPCNVNLIFRLQVRDPSRARTMLRSKVILQRKAKPTLSHQVMVQCNGQTTPSARLTV</sequence>
<proteinExistence type="predicted"/>
<feature type="region of interest" description="Disordered" evidence="1">
    <location>
        <begin position="68"/>
        <end position="116"/>
    </location>
</feature>
<feature type="compositionally biased region" description="Low complexity" evidence="1">
    <location>
        <begin position="139"/>
        <end position="155"/>
    </location>
</feature>
<feature type="compositionally biased region" description="Low complexity" evidence="1">
    <location>
        <begin position="167"/>
        <end position="189"/>
    </location>
</feature>
<evidence type="ECO:0000313" key="2">
    <source>
        <dbReference type="EMBL" id="EXJ77130.1"/>
    </source>
</evidence>
<dbReference type="STRING" id="1182542.W9XIF1"/>
<protein>
    <submittedName>
        <fullName evidence="2">Uncharacterized protein</fullName>
    </submittedName>
</protein>
<dbReference type="GeneID" id="19174368"/>
<dbReference type="EMBL" id="AMGY01000011">
    <property type="protein sequence ID" value="EXJ77130.1"/>
    <property type="molecule type" value="Genomic_DNA"/>
</dbReference>
<evidence type="ECO:0000313" key="3">
    <source>
        <dbReference type="Proteomes" id="UP000019478"/>
    </source>
</evidence>